<organism evidence="3 4">
    <name type="scientific">Streptomyces chilikensis</name>
    <dbReference type="NCBI Taxonomy" id="1194079"/>
    <lineage>
        <taxon>Bacteria</taxon>
        <taxon>Bacillati</taxon>
        <taxon>Actinomycetota</taxon>
        <taxon>Actinomycetes</taxon>
        <taxon>Kitasatosporales</taxon>
        <taxon>Streptomycetaceae</taxon>
        <taxon>Streptomyces</taxon>
    </lineage>
</organism>
<proteinExistence type="predicted"/>
<feature type="chain" id="PRO_5046829295" description="DUF732 domain-containing protein" evidence="2">
    <location>
        <begin position="23"/>
        <end position="228"/>
    </location>
</feature>
<accession>A0ABV3EYW1</accession>
<protein>
    <recommendedName>
        <fullName evidence="5">DUF732 domain-containing protein</fullName>
    </recommendedName>
</protein>
<feature type="signal peptide" evidence="2">
    <location>
        <begin position="1"/>
        <end position="22"/>
    </location>
</feature>
<keyword evidence="2" id="KW-0732">Signal</keyword>
<dbReference type="PROSITE" id="PS51257">
    <property type="entry name" value="PROKAR_LIPOPROTEIN"/>
    <property type="match status" value="1"/>
</dbReference>
<evidence type="ECO:0008006" key="5">
    <source>
        <dbReference type="Google" id="ProtNLM"/>
    </source>
</evidence>
<reference evidence="3 4" key="1">
    <citation type="submission" date="2024-06" db="EMBL/GenBank/DDBJ databases">
        <title>The Natural Products Discovery Center: Release of the First 8490 Sequenced Strains for Exploring Actinobacteria Biosynthetic Diversity.</title>
        <authorList>
            <person name="Kalkreuter E."/>
            <person name="Kautsar S.A."/>
            <person name="Yang D."/>
            <person name="Bader C.D."/>
            <person name="Teijaro C.N."/>
            <person name="Fluegel L."/>
            <person name="Davis C.M."/>
            <person name="Simpson J.R."/>
            <person name="Lauterbach L."/>
            <person name="Steele A.D."/>
            <person name="Gui C."/>
            <person name="Meng S."/>
            <person name="Li G."/>
            <person name="Viehrig K."/>
            <person name="Ye F."/>
            <person name="Su P."/>
            <person name="Kiefer A.F."/>
            <person name="Nichols A."/>
            <person name="Cepeda A.J."/>
            <person name="Yan W."/>
            <person name="Fan B."/>
            <person name="Jiang Y."/>
            <person name="Adhikari A."/>
            <person name="Zheng C.-J."/>
            <person name="Schuster L."/>
            <person name="Cowan T.M."/>
            <person name="Smanski M.J."/>
            <person name="Chevrette M.G."/>
            <person name="De Carvalho L.P.S."/>
            <person name="Shen B."/>
        </authorList>
    </citation>
    <scope>NUCLEOTIDE SEQUENCE [LARGE SCALE GENOMIC DNA]</scope>
    <source>
        <strain evidence="3 4">NPDC048117</strain>
    </source>
</reference>
<dbReference type="RefSeq" id="WP_359277990.1">
    <property type="nucleotide sequence ID" value="NZ_JBEZNA010000117.1"/>
</dbReference>
<keyword evidence="4" id="KW-1185">Reference proteome</keyword>
<dbReference type="Proteomes" id="UP001551584">
    <property type="component" value="Unassembled WGS sequence"/>
</dbReference>
<evidence type="ECO:0000313" key="4">
    <source>
        <dbReference type="Proteomes" id="UP001551584"/>
    </source>
</evidence>
<dbReference type="EMBL" id="JBEZNA010000117">
    <property type="protein sequence ID" value="MEU9581398.1"/>
    <property type="molecule type" value="Genomic_DNA"/>
</dbReference>
<name>A0ABV3EYW1_9ACTN</name>
<feature type="region of interest" description="Disordered" evidence="1">
    <location>
        <begin position="24"/>
        <end position="89"/>
    </location>
</feature>
<comment type="caution">
    <text evidence="3">The sequence shown here is derived from an EMBL/GenBank/DDBJ whole genome shotgun (WGS) entry which is preliminary data.</text>
</comment>
<sequence>MRNHPLAAAAALIALGLLPVLSGCSSSGGPDPSAAAAREPDDRAAGRPSSGVRTPGQGTPGSPAPVLPDAEIKAPKGSGEFSGKEKEYLSGRVPEQMEPAAVLDLGKEACQRIGRTAKHDRDAAVAALVTGEVPNAEPAVTHLCPEHGPLLEAAGEGYPDGTHGKPAAGGYRTASAAPSCTWSVTGAGGEELAAGPGTGGRKDGTYTMTVPSGAARLVSSGCYAWLRD</sequence>
<gene>
    <name evidence="3" type="ORF">AB0D95_29725</name>
</gene>
<feature type="compositionally biased region" description="Low complexity" evidence="1">
    <location>
        <begin position="24"/>
        <end position="37"/>
    </location>
</feature>
<evidence type="ECO:0000256" key="2">
    <source>
        <dbReference type="SAM" id="SignalP"/>
    </source>
</evidence>
<evidence type="ECO:0000313" key="3">
    <source>
        <dbReference type="EMBL" id="MEU9581398.1"/>
    </source>
</evidence>
<evidence type="ECO:0000256" key="1">
    <source>
        <dbReference type="SAM" id="MobiDB-lite"/>
    </source>
</evidence>